<keyword evidence="9" id="KW-1185">Reference proteome</keyword>
<dbReference type="InterPro" id="IPR050166">
    <property type="entry name" value="ABC_transporter_ATP-bind"/>
</dbReference>
<evidence type="ECO:0000256" key="1">
    <source>
        <dbReference type="ARBA" id="ARBA00005417"/>
    </source>
</evidence>
<dbReference type="GO" id="GO:0016887">
    <property type="term" value="F:ATP hydrolysis activity"/>
    <property type="evidence" value="ECO:0007669"/>
    <property type="project" value="InterPro"/>
</dbReference>
<evidence type="ECO:0000256" key="3">
    <source>
        <dbReference type="ARBA" id="ARBA00022475"/>
    </source>
</evidence>
<evidence type="ECO:0000259" key="6">
    <source>
        <dbReference type="PROSITE" id="PS50042"/>
    </source>
</evidence>
<dbReference type="SMART" id="SM00382">
    <property type="entry name" value="AAA"/>
    <property type="match status" value="1"/>
</dbReference>
<dbReference type="EMBL" id="BKAD01000049">
    <property type="protein sequence ID" value="GEP32122.1"/>
    <property type="molecule type" value="Genomic_DNA"/>
</dbReference>
<proteinExistence type="inferred from homology"/>
<dbReference type="Gene3D" id="2.60.120.10">
    <property type="entry name" value="Jelly Rolls"/>
    <property type="match status" value="1"/>
</dbReference>
<dbReference type="PANTHER" id="PTHR42788:SF13">
    <property type="entry name" value="ALIPHATIC SULFONATES IMPORT ATP-BINDING PROTEIN SSUB"/>
    <property type="match status" value="1"/>
</dbReference>
<comment type="similarity">
    <text evidence="1">Belongs to the ABC transporter superfamily.</text>
</comment>
<protein>
    <recommendedName>
        <fullName evidence="10">ABC transporter ATP-binding protein</fullName>
    </recommendedName>
</protein>
<dbReference type="InterPro" id="IPR027417">
    <property type="entry name" value="P-loop_NTPase"/>
</dbReference>
<feature type="domain" description="Cyclic nucleotide-binding" evidence="6">
    <location>
        <begin position="21"/>
        <end position="126"/>
    </location>
</feature>
<evidence type="ECO:0000259" key="7">
    <source>
        <dbReference type="PROSITE" id="PS50893"/>
    </source>
</evidence>
<evidence type="ECO:0000313" key="8">
    <source>
        <dbReference type="EMBL" id="GEP32122.1"/>
    </source>
</evidence>
<evidence type="ECO:0000256" key="5">
    <source>
        <dbReference type="ARBA" id="ARBA00022840"/>
    </source>
</evidence>
<dbReference type="CDD" id="cd03293">
    <property type="entry name" value="ABC_NrtD_SsuB_transporters"/>
    <property type="match status" value="1"/>
</dbReference>
<dbReference type="GO" id="GO:0005524">
    <property type="term" value="F:ATP binding"/>
    <property type="evidence" value="ECO:0007669"/>
    <property type="project" value="UniProtKB-KW"/>
</dbReference>
<dbReference type="Pfam" id="PF00005">
    <property type="entry name" value="ABC_tran"/>
    <property type="match status" value="1"/>
</dbReference>
<keyword evidence="4" id="KW-0547">Nucleotide-binding</keyword>
<dbReference type="InterPro" id="IPR000595">
    <property type="entry name" value="cNMP-bd_dom"/>
</dbReference>
<keyword evidence="5" id="KW-0067">ATP-binding</keyword>
<name>A0A512LCK3_9PROT</name>
<dbReference type="Gene3D" id="3.40.50.300">
    <property type="entry name" value="P-loop containing nucleotide triphosphate hydrolases"/>
    <property type="match status" value="1"/>
</dbReference>
<dbReference type="SUPFAM" id="SSF52540">
    <property type="entry name" value="P-loop containing nucleoside triphosphate hydrolases"/>
    <property type="match status" value="1"/>
</dbReference>
<dbReference type="Pfam" id="PF00027">
    <property type="entry name" value="cNMP_binding"/>
    <property type="match status" value="1"/>
</dbReference>
<organism evidence="8 9">
    <name type="scientific">Sulfuriferula plumbiphila</name>
    <dbReference type="NCBI Taxonomy" id="171865"/>
    <lineage>
        <taxon>Bacteria</taxon>
        <taxon>Pseudomonadati</taxon>
        <taxon>Pseudomonadota</taxon>
        <taxon>Betaproteobacteria</taxon>
        <taxon>Nitrosomonadales</taxon>
        <taxon>Sulfuricellaceae</taxon>
        <taxon>Sulfuriferula</taxon>
    </lineage>
</organism>
<gene>
    <name evidence="8" type="ORF">TPL01_32600</name>
</gene>
<dbReference type="Proteomes" id="UP000321337">
    <property type="component" value="Unassembled WGS sequence"/>
</dbReference>
<dbReference type="InterPro" id="IPR014710">
    <property type="entry name" value="RmlC-like_jellyroll"/>
</dbReference>
<evidence type="ECO:0008006" key="10">
    <source>
        <dbReference type="Google" id="ProtNLM"/>
    </source>
</evidence>
<dbReference type="AlphaFoldDB" id="A0A512LCK3"/>
<dbReference type="InterPro" id="IPR003439">
    <property type="entry name" value="ABC_transporter-like_ATP-bd"/>
</dbReference>
<keyword evidence="2" id="KW-0813">Transport</keyword>
<dbReference type="SUPFAM" id="SSF51206">
    <property type="entry name" value="cAMP-binding domain-like"/>
    <property type="match status" value="1"/>
</dbReference>
<sequence length="426" mass="46713">MQEEAMLTHAEKLRLLRLNSFLSGAQLDLLSSVAEHAREQDYPKNSFIFSRKDQADDFYILVEGQVGHPEVQAAEEQFSVMPQASTAGQLFGFAAIVQGLPERVISAHCEKPTKVLAIDGQWFQNLCKAHAHGGSELLYTLSRAYAGHEYKVAGSAGWISIRNAGKVYDPFGKAVVAVEDCSIEIRPGEFVAIVGPSGCGKSTLLNGIAGFDSLTSGVIYLDGEVVNRPGSRPKPGPDRMVVFQNNALFPWATIMENLICGPVAQNRMSKVEALDKAHALLAKVGLSGIENLYPSAVSGGMGRRVEIIRALLNDPRVILLDEPFRGVDALTKSVTHNALLELYDLSRKTVMFITHDLEEAIYLADRVLVMASRPGHIKQTIHINLPRPRSNKILTSPEFLRLKEEAIEAVHEEALKAFVSGEREFS</sequence>
<dbReference type="CDD" id="cd00038">
    <property type="entry name" value="CAP_ED"/>
    <property type="match status" value="1"/>
</dbReference>
<dbReference type="PROSITE" id="PS50893">
    <property type="entry name" value="ABC_TRANSPORTER_2"/>
    <property type="match status" value="1"/>
</dbReference>
<accession>A0A512LCK3</accession>
<dbReference type="PROSITE" id="PS50042">
    <property type="entry name" value="CNMP_BINDING_3"/>
    <property type="match status" value="1"/>
</dbReference>
<dbReference type="InterPro" id="IPR003593">
    <property type="entry name" value="AAA+_ATPase"/>
</dbReference>
<dbReference type="PANTHER" id="PTHR42788">
    <property type="entry name" value="TAURINE IMPORT ATP-BINDING PROTEIN-RELATED"/>
    <property type="match status" value="1"/>
</dbReference>
<evidence type="ECO:0000256" key="4">
    <source>
        <dbReference type="ARBA" id="ARBA00022741"/>
    </source>
</evidence>
<keyword evidence="3" id="KW-0472">Membrane</keyword>
<dbReference type="OrthoDB" id="9783039at2"/>
<evidence type="ECO:0000256" key="2">
    <source>
        <dbReference type="ARBA" id="ARBA00022448"/>
    </source>
</evidence>
<feature type="domain" description="ABC transporter" evidence="7">
    <location>
        <begin position="159"/>
        <end position="397"/>
    </location>
</feature>
<evidence type="ECO:0000313" key="9">
    <source>
        <dbReference type="Proteomes" id="UP000321337"/>
    </source>
</evidence>
<keyword evidence="3" id="KW-1003">Cell membrane</keyword>
<reference evidence="8 9" key="1">
    <citation type="submission" date="2019-07" db="EMBL/GenBank/DDBJ databases">
        <title>Whole genome shotgun sequence of Thiobacillus plumbophilus NBRC 107929.</title>
        <authorList>
            <person name="Hosoyama A."/>
            <person name="Uohara A."/>
            <person name="Ohji S."/>
            <person name="Ichikawa N."/>
        </authorList>
    </citation>
    <scope>NUCLEOTIDE SEQUENCE [LARGE SCALE GENOMIC DNA]</scope>
    <source>
        <strain evidence="8 9">NBRC 107929</strain>
    </source>
</reference>
<dbReference type="InterPro" id="IPR018490">
    <property type="entry name" value="cNMP-bd_dom_sf"/>
</dbReference>
<comment type="caution">
    <text evidence="8">The sequence shown here is derived from an EMBL/GenBank/DDBJ whole genome shotgun (WGS) entry which is preliminary data.</text>
</comment>